<evidence type="ECO:0000259" key="4">
    <source>
        <dbReference type="Pfam" id="PF12802"/>
    </source>
</evidence>
<keyword evidence="1" id="KW-0805">Transcription regulation</keyword>
<evidence type="ECO:0000256" key="2">
    <source>
        <dbReference type="ARBA" id="ARBA00023125"/>
    </source>
</evidence>
<sequence>MLRRGDGRSVEETSAGRDEGSVRNFVEHLAAALADFGFPPMSARVLVTMMASEEETLSAADFGERLGVSPGAVSTAVRHLMHIGILVREPVAGSRSHRYRLTEDTWYEGSVSKAVYFKMIADLADEGVGVLGGAETSPGARMAEMRDFFRFFQNELTEIYKRWKDVKAGGAEGPSPSLGA</sequence>
<keyword evidence="6" id="KW-1185">Reference proteome</keyword>
<dbReference type="EMBL" id="CP053892">
    <property type="protein sequence ID" value="QKG20141.1"/>
    <property type="molecule type" value="Genomic_DNA"/>
</dbReference>
<evidence type="ECO:0000313" key="5">
    <source>
        <dbReference type="EMBL" id="QKG20141.1"/>
    </source>
</evidence>
<dbReference type="Proteomes" id="UP000501240">
    <property type="component" value="Chromosome"/>
</dbReference>
<dbReference type="InterPro" id="IPR036388">
    <property type="entry name" value="WH-like_DNA-bd_sf"/>
</dbReference>
<dbReference type="SUPFAM" id="SSF46785">
    <property type="entry name" value="Winged helix' DNA-binding domain"/>
    <property type="match status" value="1"/>
</dbReference>
<dbReference type="AlphaFoldDB" id="A0A7D3ZI67"/>
<keyword evidence="3" id="KW-0804">Transcription</keyword>
<keyword evidence="2" id="KW-0238">DNA-binding</keyword>
<dbReference type="Pfam" id="PF12802">
    <property type="entry name" value="MarR_2"/>
    <property type="match status" value="1"/>
</dbReference>
<dbReference type="PANTHER" id="PTHR38465">
    <property type="entry name" value="HTH-TYPE TRANSCRIPTIONAL REGULATOR MJ1563-RELATED"/>
    <property type="match status" value="1"/>
</dbReference>
<dbReference type="InterPro" id="IPR000835">
    <property type="entry name" value="HTH_MarR-typ"/>
</dbReference>
<proteinExistence type="predicted"/>
<dbReference type="PANTHER" id="PTHR38465:SF2">
    <property type="entry name" value="HTH-TYPE TRANSCRIPTIONAL REGULATOR MMPR5"/>
    <property type="match status" value="1"/>
</dbReference>
<dbReference type="GO" id="GO:0003677">
    <property type="term" value="F:DNA binding"/>
    <property type="evidence" value="ECO:0007669"/>
    <property type="project" value="UniProtKB-KW"/>
</dbReference>
<evidence type="ECO:0000313" key="6">
    <source>
        <dbReference type="Proteomes" id="UP000501240"/>
    </source>
</evidence>
<dbReference type="Gene3D" id="1.10.10.10">
    <property type="entry name" value="Winged helix-like DNA-binding domain superfamily/Winged helix DNA-binding domain"/>
    <property type="match status" value="1"/>
</dbReference>
<dbReference type="InterPro" id="IPR052362">
    <property type="entry name" value="HTH-GbsR_regulator"/>
</dbReference>
<feature type="domain" description="HTH marR-type" evidence="4">
    <location>
        <begin position="36"/>
        <end position="93"/>
    </location>
</feature>
<accession>A0A7D3ZI67</accession>
<dbReference type="Gene3D" id="1.10.287.160">
    <property type="entry name" value="HR1 repeat"/>
    <property type="match status" value="1"/>
</dbReference>
<protein>
    <submittedName>
        <fullName evidence="5">MarR family transcriptional regulator</fullName>
    </submittedName>
</protein>
<evidence type="ECO:0000256" key="3">
    <source>
        <dbReference type="ARBA" id="ARBA00023163"/>
    </source>
</evidence>
<gene>
    <name evidence="5" type="primary">mad27</name>
    <name evidence="5" type="ORF">ACTIVE_1777</name>
</gene>
<evidence type="ECO:0000256" key="1">
    <source>
        <dbReference type="ARBA" id="ARBA00023015"/>
    </source>
</evidence>
<dbReference type="InterPro" id="IPR036390">
    <property type="entry name" value="WH_DNA-bd_sf"/>
</dbReference>
<dbReference type="GO" id="GO:0003700">
    <property type="term" value="F:DNA-binding transcription factor activity"/>
    <property type="evidence" value="ECO:0007669"/>
    <property type="project" value="InterPro"/>
</dbReference>
<reference evidence="5 6" key="1">
    <citation type="submission" date="2020-05" db="EMBL/GenBank/DDBJ databases">
        <title>Actinomadura verrucosospora NRRL-B18236 (PFL_A860) Genome sequencing and assembly.</title>
        <authorList>
            <person name="Samborskyy M."/>
        </authorList>
    </citation>
    <scope>NUCLEOTIDE SEQUENCE [LARGE SCALE GENOMIC DNA]</scope>
    <source>
        <strain evidence="5 6">NRRL:B18236</strain>
    </source>
</reference>
<organism evidence="5 6">
    <name type="scientific">Actinomadura verrucosospora</name>
    <dbReference type="NCBI Taxonomy" id="46165"/>
    <lineage>
        <taxon>Bacteria</taxon>
        <taxon>Bacillati</taxon>
        <taxon>Actinomycetota</taxon>
        <taxon>Actinomycetes</taxon>
        <taxon>Streptosporangiales</taxon>
        <taxon>Thermomonosporaceae</taxon>
        <taxon>Actinomadura</taxon>
    </lineage>
</organism>
<name>A0A7D3ZI67_ACTVE</name>